<dbReference type="GO" id="GO:0160107">
    <property type="term" value="F:tRNA (adenine(58)-N1)-methyltransferase activity"/>
    <property type="evidence" value="ECO:0007669"/>
    <property type="project" value="UniProtKB-EC"/>
</dbReference>
<evidence type="ECO:0000256" key="5">
    <source>
        <dbReference type="ARBA" id="ARBA00022679"/>
    </source>
</evidence>
<name>A0A507D9F0_9FUNG</name>
<evidence type="ECO:0000313" key="13">
    <source>
        <dbReference type="EMBL" id="TPX45697.1"/>
    </source>
</evidence>
<dbReference type="PIRSF" id="PIRSF017269">
    <property type="entry name" value="GCD14"/>
    <property type="match status" value="1"/>
</dbReference>
<evidence type="ECO:0000256" key="9">
    <source>
        <dbReference type="PIRNR" id="PIRNR017269"/>
    </source>
</evidence>
<dbReference type="AlphaFoldDB" id="A0A507D9F0"/>
<keyword evidence="15" id="KW-1185">Reference proteome</keyword>
<dbReference type="PROSITE" id="PS51620">
    <property type="entry name" value="SAM_TRM61"/>
    <property type="match status" value="1"/>
</dbReference>
<accession>A0A507D9F0</accession>
<dbReference type="EC" id="2.1.1.220" evidence="2 9"/>
<dbReference type="GO" id="GO:0031515">
    <property type="term" value="C:tRNA (m1A) methyltransferase complex"/>
    <property type="evidence" value="ECO:0007669"/>
    <property type="project" value="UniProtKB-UniRule"/>
</dbReference>
<dbReference type="EMBL" id="QEAN01000148">
    <property type="protein sequence ID" value="TPX45697.1"/>
    <property type="molecule type" value="Genomic_DNA"/>
</dbReference>
<comment type="caution">
    <text evidence="14">The sequence shown here is derived from an EMBL/GenBank/DDBJ whole genome shotgun (WGS) entry which is preliminary data.</text>
</comment>
<evidence type="ECO:0000256" key="6">
    <source>
        <dbReference type="ARBA" id="ARBA00022691"/>
    </source>
</evidence>
<sequence length="365" mass="40772">MNVYKNTVGYGDHVLFYTTPEVVQMVKVTPAKVVRNRFGEFRHSDVVGKPYGAKVSSTNGRGYVTLLFPTPELWTLCLPHRTQILYFPDISFVTSYLELKPGVKMIESGTGSGSFSHSIARSIAPTGKLYSFEYHQERAECARKEFEEHGFTDLVVVECRDVCKDGFGLEDAVTAVFLDLPAPWEAVPAAKKAFKRNRIGRICSFSPNIEQVSRTCIALHEAGFREIKMFECLLRHYELKTVSFKPIPAAQPVVVSREKLHPRQLVEGSWDEVSEEAVKAYEAAHPPPSNDSESPAAQSQGETVIDSDTVNGPSTLVVAANEDENGMRNRKRKLALSSTIMSRPKREAKTHTAYLMFGILPPQRE</sequence>
<proteinExistence type="inferred from homology"/>
<evidence type="ECO:0000256" key="11">
    <source>
        <dbReference type="SAM" id="MobiDB-lite"/>
    </source>
</evidence>
<evidence type="ECO:0000313" key="15">
    <source>
        <dbReference type="Proteomes" id="UP000317494"/>
    </source>
</evidence>
<feature type="compositionally biased region" description="Polar residues" evidence="11">
    <location>
        <begin position="290"/>
        <end position="312"/>
    </location>
</feature>
<dbReference type="Gene3D" id="3.10.330.20">
    <property type="match status" value="1"/>
</dbReference>
<evidence type="ECO:0000256" key="4">
    <source>
        <dbReference type="ARBA" id="ARBA00022603"/>
    </source>
</evidence>
<evidence type="ECO:0000256" key="2">
    <source>
        <dbReference type="ARBA" id="ARBA00012796"/>
    </source>
</evidence>
<keyword evidence="4 9" id="KW-0489">Methyltransferase</keyword>
<reference evidence="15 16" key="1">
    <citation type="journal article" date="2019" name="Sci. Rep.">
        <title>Comparative genomics of chytrid fungi reveal insights into the obligate biotrophic and pathogenic lifestyle of Synchytrium endobioticum.</title>
        <authorList>
            <person name="van de Vossenberg B.T.L.H."/>
            <person name="Warris S."/>
            <person name="Nguyen H.D.T."/>
            <person name="van Gent-Pelzer M.P.E."/>
            <person name="Joly D.L."/>
            <person name="van de Geest H.C."/>
            <person name="Bonants P.J.M."/>
            <person name="Smith D.S."/>
            <person name="Levesque C.A."/>
            <person name="van der Lee T.A.J."/>
        </authorList>
    </citation>
    <scope>NUCLEOTIDE SEQUENCE [LARGE SCALE GENOMIC DNA]</scope>
    <source>
        <strain evidence="14 16">LEV6574</strain>
        <strain evidence="13 15">MB42</strain>
    </source>
</reference>
<comment type="function">
    <text evidence="9">Catalytic subunit of tRNA (adenine-N(1)-)-methyltransferase, which catalyzes the formation of N(1)-methyladenine at position 58 (m1A58) in initiator methionyl-tRNA.</text>
</comment>
<dbReference type="SUPFAM" id="SSF53335">
    <property type="entry name" value="S-adenosyl-L-methionine-dependent methyltransferases"/>
    <property type="match status" value="1"/>
</dbReference>
<dbReference type="InterPro" id="IPR014816">
    <property type="entry name" value="tRNA_MeTrfase_Gcd14"/>
</dbReference>
<dbReference type="VEuPathDB" id="FungiDB:SeMB42_g03900"/>
<dbReference type="GO" id="GO:0030488">
    <property type="term" value="P:tRNA methylation"/>
    <property type="evidence" value="ECO:0007669"/>
    <property type="project" value="InterPro"/>
</dbReference>
<dbReference type="Proteomes" id="UP000320475">
    <property type="component" value="Unassembled WGS sequence"/>
</dbReference>
<feature type="domain" description="tRNA (adenine(58)-N(1))-methyltransferase catalytic subunit TRM61 C-terminal" evidence="12">
    <location>
        <begin position="62"/>
        <end position="358"/>
    </location>
</feature>
<feature type="binding site" evidence="10">
    <location>
        <position position="161"/>
    </location>
    <ligand>
        <name>S-adenosyl-L-methionine</name>
        <dbReference type="ChEBI" id="CHEBI:59789"/>
    </ligand>
</feature>
<evidence type="ECO:0000313" key="16">
    <source>
        <dbReference type="Proteomes" id="UP000320475"/>
    </source>
</evidence>
<gene>
    <name evidence="14" type="ORF">SeLEV6574_g02171</name>
    <name evidence="13" type="ORF">SeMB42_g03900</name>
</gene>
<evidence type="ECO:0000256" key="1">
    <source>
        <dbReference type="ARBA" id="ARBA00004123"/>
    </source>
</evidence>
<feature type="binding site" evidence="10">
    <location>
        <position position="179"/>
    </location>
    <ligand>
        <name>S-adenosyl-L-methionine</name>
        <dbReference type="ChEBI" id="CHEBI:59789"/>
    </ligand>
</feature>
<dbReference type="InterPro" id="IPR029063">
    <property type="entry name" value="SAM-dependent_MTases_sf"/>
</dbReference>
<keyword evidence="5 9" id="KW-0808">Transferase</keyword>
<comment type="similarity">
    <text evidence="9">Belongs to the class I-like SAM-binding methyltransferase superfamily. TRM61 family.</text>
</comment>
<dbReference type="OrthoDB" id="1925287at2759"/>
<dbReference type="PANTHER" id="PTHR12133:SF2">
    <property type="entry name" value="TRNA (ADENINE(58)-N(1))-METHYLTRANSFERASE CATALYTIC SUBUNIT TRMT61A"/>
    <property type="match status" value="1"/>
</dbReference>
<keyword evidence="8 9" id="KW-0539">Nucleus</keyword>
<keyword evidence="6 9" id="KW-0949">S-adenosyl-L-methionine</keyword>
<dbReference type="PANTHER" id="PTHR12133">
    <property type="entry name" value="TRNA (ADENINE(58)-N(1))-METHYLTRANSFERASE"/>
    <property type="match status" value="1"/>
</dbReference>
<feature type="binding site" evidence="10">
    <location>
        <position position="133"/>
    </location>
    <ligand>
        <name>S-adenosyl-L-methionine</name>
        <dbReference type="ChEBI" id="CHEBI:59789"/>
    </ligand>
</feature>
<dbReference type="STRING" id="286115.A0A507D9F0"/>
<evidence type="ECO:0000256" key="8">
    <source>
        <dbReference type="ARBA" id="ARBA00023242"/>
    </source>
</evidence>
<dbReference type="GO" id="GO:0005634">
    <property type="term" value="C:nucleus"/>
    <property type="evidence" value="ECO:0007669"/>
    <property type="project" value="UniProtKB-SubCell"/>
</dbReference>
<keyword evidence="7 9" id="KW-0819">tRNA processing</keyword>
<evidence type="ECO:0000256" key="3">
    <source>
        <dbReference type="ARBA" id="ARBA00015963"/>
    </source>
</evidence>
<comment type="subcellular location">
    <subcellularLocation>
        <location evidence="1 9">Nucleus</location>
    </subcellularLocation>
</comment>
<feature type="region of interest" description="Disordered" evidence="11">
    <location>
        <begin position="281"/>
        <end position="312"/>
    </location>
</feature>
<evidence type="ECO:0000313" key="14">
    <source>
        <dbReference type="EMBL" id="TPX48193.1"/>
    </source>
</evidence>
<organism evidence="14 16">
    <name type="scientific">Synchytrium endobioticum</name>
    <dbReference type="NCBI Taxonomy" id="286115"/>
    <lineage>
        <taxon>Eukaryota</taxon>
        <taxon>Fungi</taxon>
        <taxon>Fungi incertae sedis</taxon>
        <taxon>Chytridiomycota</taxon>
        <taxon>Chytridiomycota incertae sedis</taxon>
        <taxon>Chytridiomycetes</taxon>
        <taxon>Synchytriales</taxon>
        <taxon>Synchytriaceae</taxon>
        <taxon>Synchytrium</taxon>
    </lineage>
</organism>
<protein>
    <recommendedName>
        <fullName evidence="3 9">tRNA (adenine(58)-N(1))-methyltransferase catalytic subunit TRM61</fullName>
        <ecNumber evidence="2 9">2.1.1.220</ecNumber>
    </recommendedName>
</protein>
<dbReference type="Gene3D" id="3.40.50.150">
    <property type="entry name" value="Vaccinia Virus protein VP39"/>
    <property type="match status" value="1"/>
</dbReference>
<dbReference type="EMBL" id="QEAM01000057">
    <property type="protein sequence ID" value="TPX48193.1"/>
    <property type="molecule type" value="Genomic_DNA"/>
</dbReference>
<dbReference type="Pfam" id="PF08704">
    <property type="entry name" value="GCD14"/>
    <property type="match status" value="1"/>
</dbReference>
<evidence type="ECO:0000256" key="10">
    <source>
        <dbReference type="PIRSR" id="PIRSR017269-1"/>
    </source>
</evidence>
<comment type="catalytic activity">
    <reaction evidence="9">
        <text>adenosine(58) in tRNA + S-adenosyl-L-methionine = N(1)-methyladenosine(58) in tRNA + S-adenosyl-L-homocysteine + H(+)</text>
        <dbReference type="Rhea" id="RHEA:43152"/>
        <dbReference type="Rhea" id="RHEA-COMP:10365"/>
        <dbReference type="Rhea" id="RHEA-COMP:10366"/>
        <dbReference type="ChEBI" id="CHEBI:15378"/>
        <dbReference type="ChEBI" id="CHEBI:57856"/>
        <dbReference type="ChEBI" id="CHEBI:59789"/>
        <dbReference type="ChEBI" id="CHEBI:74411"/>
        <dbReference type="ChEBI" id="CHEBI:74491"/>
        <dbReference type="EC" id="2.1.1.220"/>
    </reaction>
</comment>
<evidence type="ECO:0000256" key="7">
    <source>
        <dbReference type="ARBA" id="ARBA00022694"/>
    </source>
</evidence>
<dbReference type="Proteomes" id="UP000317494">
    <property type="component" value="Unassembled WGS sequence"/>
</dbReference>
<evidence type="ECO:0000259" key="12">
    <source>
        <dbReference type="Pfam" id="PF08704"/>
    </source>
</evidence>
<dbReference type="InterPro" id="IPR049470">
    <property type="entry name" value="TRM61_C"/>
</dbReference>